<comment type="caution">
    <text evidence="1">The sequence shown here is derived from an EMBL/GenBank/DDBJ whole genome shotgun (WGS) entry which is preliminary data.</text>
</comment>
<proteinExistence type="predicted"/>
<keyword evidence="2" id="KW-1185">Reference proteome</keyword>
<dbReference type="Proteomes" id="UP001345219">
    <property type="component" value="Chromosome 1"/>
</dbReference>
<evidence type="ECO:0000313" key="2">
    <source>
        <dbReference type="Proteomes" id="UP001345219"/>
    </source>
</evidence>
<gene>
    <name evidence="1" type="ORF">SAY87_001326</name>
</gene>
<reference evidence="1 2" key="1">
    <citation type="journal article" date="2023" name="Hortic Res">
        <title>Pangenome of water caltrop reveals structural variations and asymmetric subgenome divergence after allopolyploidization.</title>
        <authorList>
            <person name="Zhang X."/>
            <person name="Chen Y."/>
            <person name="Wang L."/>
            <person name="Yuan Y."/>
            <person name="Fang M."/>
            <person name="Shi L."/>
            <person name="Lu R."/>
            <person name="Comes H.P."/>
            <person name="Ma Y."/>
            <person name="Chen Y."/>
            <person name="Huang G."/>
            <person name="Zhou Y."/>
            <person name="Zheng Z."/>
            <person name="Qiu Y."/>
        </authorList>
    </citation>
    <scope>NUCLEOTIDE SEQUENCE [LARGE SCALE GENOMIC DNA]</scope>
    <source>
        <tissue evidence="1">Roots</tissue>
    </source>
</reference>
<evidence type="ECO:0000313" key="1">
    <source>
        <dbReference type="EMBL" id="KAK4743325.1"/>
    </source>
</evidence>
<sequence>MGNHSPCKGVVFPLHGREIDAGNFMLRMCWKQSLPPQLEKSCKSGEDKYAVLILGLHARRNSSNPM</sequence>
<accession>A0AAN7GID0</accession>
<name>A0AAN7GID0_9MYRT</name>
<dbReference type="AlphaFoldDB" id="A0AAN7GID0"/>
<protein>
    <submittedName>
        <fullName evidence="1">Uncharacterized protein</fullName>
    </submittedName>
</protein>
<organism evidence="1 2">
    <name type="scientific">Trapa incisa</name>
    <dbReference type="NCBI Taxonomy" id="236973"/>
    <lineage>
        <taxon>Eukaryota</taxon>
        <taxon>Viridiplantae</taxon>
        <taxon>Streptophyta</taxon>
        <taxon>Embryophyta</taxon>
        <taxon>Tracheophyta</taxon>
        <taxon>Spermatophyta</taxon>
        <taxon>Magnoliopsida</taxon>
        <taxon>eudicotyledons</taxon>
        <taxon>Gunneridae</taxon>
        <taxon>Pentapetalae</taxon>
        <taxon>rosids</taxon>
        <taxon>malvids</taxon>
        <taxon>Myrtales</taxon>
        <taxon>Lythraceae</taxon>
        <taxon>Trapa</taxon>
    </lineage>
</organism>
<dbReference type="EMBL" id="JAXIOK010000023">
    <property type="protein sequence ID" value="KAK4743325.1"/>
    <property type="molecule type" value="Genomic_DNA"/>
</dbReference>